<organism evidence="3 4">
    <name type="scientific">Siccirubricoccus deserti</name>
    <dbReference type="NCBI Taxonomy" id="2013562"/>
    <lineage>
        <taxon>Bacteria</taxon>
        <taxon>Pseudomonadati</taxon>
        <taxon>Pseudomonadota</taxon>
        <taxon>Alphaproteobacteria</taxon>
        <taxon>Acetobacterales</taxon>
        <taxon>Roseomonadaceae</taxon>
        <taxon>Siccirubricoccus</taxon>
    </lineage>
</organism>
<gene>
    <name evidence="3" type="ORF">H7965_20200</name>
</gene>
<feature type="domain" description="SPW repeat-containing integral membrane" evidence="2">
    <location>
        <begin position="9"/>
        <end position="108"/>
    </location>
</feature>
<dbReference type="Proteomes" id="UP000600101">
    <property type="component" value="Unassembled WGS sequence"/>
</dbReference>
<evidence type="ECO:0000256" key="1">
    <source>
        <dbReference type="SAM" id="Phobius"/>
    </source>
</evidence>
<feature type="transmembrane region" description="Helical" evidence="1">
    <location>
        <begin position="67"/>
        <end position="86"/>
    </location>
</feature>
<dbReference type="InterPro" id="IPR005530">
    <property type="entry name" value="SPW"/>
</dbReference>
<evidence type="ECO:0000259" key="2">
    <source>
        <dbReference type="Pfam" id="PF03779"/>
    </source>
</evidence>
<proteinExistence type="predicted"/>
<keyword evidence="4" id="KW-1185">Reference proteome</keyword>
<dbReference type="Pfam" id="PF03779">
    <property type="entry name" value="SPW"/>
    <property type="match status" value="1"/>
</dbReference>
<accession>A0A9X0UJ22</accession>
<reference evidence="3" key="1">
    <citation type="submission" date="2020-08" db="EMBL/GenBank/DDBJ databases">
        <authorList>
            <person name="Hu Y."/>
            <person name="Nguyen S.V."/>
            <person name="Li F."/>
            <person name="Fanning S."/>
        </authorList>
    </citation>
    <scope>NUCLEOTIDE SEQUENCE</scope>
    <source>
        <strain evidence="3">SYSU D8009</strain>
    </source>
</reference>
<comment type="caution">
    <text evidence="3">The sequence shown here is derived from an EMBL/GenBank/DDBJ whole genome shotgun (WGS) entry which is preliminary data.</text>
</comment>
<feature type="transmembrane region" description="Helical" evidence="1">
    <location>
        <begin position="36"/>
        <end position="55"/>
    </location>
</feature>
<dbReference type="AlphaFoldDB" id="A0A9X0UJ22"/>
<feature type="transmembrane region" description="Helical" evidence="1">
    <location>
        <begin position="12"/>
        <end position="30"/>
    </location>
</feature>
<keyword evidence="1" id="KW-0472">Membrane</keyword>
<name>A0A9X0UJ22_9PROT</name>
<keyword evidence="1" id="KW-1133">Transmembrane helix</keyword>
<sequence length="133" mass="14153">MRFISTRTHGMIDYLMGALLIVAPYILGFADGTTAQWIPQIVGAALIGAALLTNYELGVVKMIPMPVHLFLDVAAGALLAVSPWLFGFADRVFWPHLILGLLEIGAGLTTRTTPETAAATAAGHTATVADRRH</sequence>
<evidence type="ECO:0000313" key="4">
    <source>
        <dbReference type="Proteomes" id="UP000600101"/>
    </source>
</evidence>
<protein>
    <submittedName>
        <fullName evidence="3">SPW repeat protein</fullName>
    </submittedName>
</protein>
<keyword evidence="1" id="KW-0812">Transmembrane</keyword>
<dbReference type="EMBL" id="JACOMF010000032">
    <property type="protein sequence ID" value="MBC4017635.1"/>
    <property type="molecule type" value="Genomic_DNA"/>
</dbReference>
<evidence type="ECO:0000313" key="3">
    <source>
        <dbReference type="EMBL" id="MBC4017635.1"/>
    </source>
</evidence>
<dbReference type="RefSeq" id="WP_186772396.1">
    <property type="nucleotide sequence ID" value="NZ_JACOMF010000032.1"/>
</dbReference>